<evidence type="ECO:0000256" key="4">
    <source>
        <dbReference type="ARBA" id="ARBA00022692"/>
    </source>
</evidence>
<feature type="transmembrane region" description="Helical" evidence="7">
    <location>
        <begin position="78"/>
        <end position="96"/>
    </location>
</feature>
<dbReference type="NCBIfam" id="TIGR03920">
    <property type="entry name" value="T7SS_EccD"/>
    <property type="match status" value="1"/>
</dbReference>
<protein>
    <submittedName>
        <fullName evidence="9">Type VII secretion integral membrane protein EccD</fullName>
    </submittedName>
</protein>
<dbReference type="InterPro" id="IPR044049">
    <property type="entry name" value="EccD_transm"/>
</dbReference>
<comment type="caution">
    <text evidence="9">The sequence shown here is derived from an EMBL/GenBank/DDBJ whole genome shotgun (WGS) entry which is preliminary data.</text>
</comment>
<name>A0ABP8TMT1_9ACTN</name>
<evidence type="ECO:0000313" key="10">
    <source>
        <dbReference type="Proteomes" id="UP001500212"/>
    </source>
</evidence>
<dbReference type="InterPro" id="IPR006707">
    <property type="entry name" value="T7SS_EccD"/>
</dbReference>
<comment type="subcellular location">
    <subcellularLocation>
        <location evidence="1">Cell membrane</location>
        <topology evidence="1">Multi-pass membrane protein</topology>
    </subcellularLocation>
</comment>
<feature type="transmembrane region" description="Helical" evidence="7">
    <location>
        <begin position="102"/>
        <end position="122"/>
    </location>
</feature>
<comment type="similarity">
    <text evidence="2">Belongs to the EccD/Snm4 family.</text>
</comment>
<feature type="domain" description="EccD-like transmembrane" evidence="8">
    <location>
        <begin position="75"/>
        <end position="419"/>
    </location>
</feature>
<keyword evidence="4 7" id="KW-0812">Transmembrane</keyword>
<evidence type="ECO:0000256" key="2">
    <source>
        <dbReference type="ARBA" id="ARBA00006162"/>
    </source>
</evidence>
<dbReference type="Gene3D" id="3.10.20.90">
    <property type="entry name" value="Phosphatidylinositol 3-kinase Catalytic Subunit, Chain A, domain 1"/>
    <property type="match status" value="1"/>
</dbReference>
<keyword evidence="10" id="KW-1185">Reference proteome</keyword>
<evidence type="ECO:0000313" key="9">
    <source>
        <dbReference type="EMBL" id="GAA4609527.1"/>
    </source>
</evidence>
<dbReference type="EMBL" id="BAABHJ010000008">
    <property type="protein sequence ID" value="GAA4609527.1"/>
    <property type="molecule type" value="Genomic_DNA"/>
</dbReference>
<feature type="transmembrane region" description="Helical" evidence="7">
    <location>
        <begin position="390"/>
        <end position="413"/>
    </location>
</feature>
<feature type="transmembrane region" description="Helical" evidence="7">
    <location>
        <begin position="355"/>
        <end position="378"/>
    </location>
</feature>
<feature type="transmembrane region" description="Helical" evidence="7">
    <location>
        <begin position="303"/>
        <end position="318"/>
    </location>
</feature>
<dbReference type="Pfam" id="PF08817">
    <property type="entry name" value="YukD"/>
    <property type="match status" value="1"/>
</dbReference>
<evidence type="ECO:0000256" key="6">
    <source>
        <dbReference type="ARBA" id="ARBA00023136"/>
    </source>
</evidence>
<keyword evidence="6 7" id="KW-0472">Membrane</keyword>
<gene>
    <name evidence="9" type="primary">eccD_2</name>
    <name evidence="9" type="ORF">GCM10023195_38520</name>
</gene>
<evidence type="ECO:0000256" key="7">
    <source>
        <dbReference type="SAM" id="Phobius"/>
    </source>
</evidence>
<feature type="transmembrane region" description="Helical" evidence="7">
    <location>
        <begin position="161"/>
        <end position="184"/>
    </location>
</feature>
<proteinExistence type="inferred from homology"/>
<evidence type="ECO:0000256" key="1">
    <source>
        <dbReference type="ARBA" id="ARBA00004651"/>
    </source>
</evidence>
<feature type="transmembrane region" description="Helical" evidence="7">
    <location>
        <begin position="278"/>
        <end position="297"/>
    </location>
</feature>
<keyword evidence="3" id="KW-1003">Cell membrane</keyword>
<accession>A0ABP8TMT1</accession>
<evidence type="ECO:0000259" key="8">
    <source>
        <dbReference type="Pfam" id="PF19053"/>
    </source>
</evidence>
<evidence type="ECO:0000256" key="5">
    <source>
        <dbReference type="ARBA" id="ARBA00022989"/>
    </source>
</evidence>
<keyword evidence="5 7" id="KW-1133">Transmembrane helix</keyword>
<feature type="transmembrane region" description="Helical" evidence="7">
    <location>
        <begin position="217"/>
        <end position="239"/>
    </location>
</feature>
<dbReference type="Pfam" id="PF19053">
    <property type="entry name" value="EccD"/>
    <property type="match status" value="1"/>
</dbReference>
<evidence type="ECO:0000256" key="3">
    <source>
        <dbReference type="ARBA" id="ARBA00022475"/>
    </source>
</evidence>
<feature type="transmembrane region" description="Helical" evidence="7">
    <location>
        <begin position="330"/>
        <end position="349"/>
    </location>
</feature>
<feature type="transmembrane region" description="Helical" evidence="7">
    <location>
        <begin position="129"/>
        <end position="149"/>
    </location>
</feature>
<reference evidence="10" key="1">
    <citation type="journal article" date="2019" name="Int. J. Syst. Evol. Microbiol.">
        <title>The Global Catalogue of Microorganisms (GCM) 10K type strain sequencing project: providing services to taxonomists for standard genome sequencing and annotation.</title>
        <authorList>
            <consortium name="The Broad Institute Genomics Platform"/>
            <consortium name="The Broad Institute Genome Sequencing Center for Infectious Disease"/>
            <person name="Wu L."/>
            <person name="Ma J."/>
        </authorList>
    </citation>
    <scope>NUCLEOTIDE SEQUENCE [LARGE SCALE GENOMIC DNA]</scope>
    <source>
        <strain evidence="10">JCM 17938</strain>
    </source>
</reference>
<dbReference type="Proteomes" id="UP001500212">
    <property type="component" value="Unassembled WGS sequence"/>
</dbReference>
<feature type="transmembrane region" description="Helical" evidence="7">
    <location>
        <begin position="191"/>
        <end position="211"/>
    </location>
</feature>
<sequence length="421" mass="43346">MANVGLGHGGWVLQRLDEPPLDPSATPNQAGLRDGQVVYLRPGMSQLPEMAFDDVADVVATGVNEKPDRWRPEHARRVGIGVGAAALTVGSVLPLFSGPPWIVPAITAGAVGLLLLVAGVTLSRAMGDGVAGSVIGLVALPYAFVAGLLGPMKKTTPPWDFGAPHLVAGFAAVVLVAVIAAFAIADGVPTFLGAAFAALMGTIGTTVALFYDGVSAGGVAAVTVAVTLALTPLIPTLAFRMARVTLPPVPTSADDLRRDTLMVDGQAVLGRTRRADRFVTGMAVGIALVGLVGEFALAFTDGWAAPVACAVTSLTLLLRSRIFRGRAQRLWFLLSGFAGLVMLAVGQSLHATGQVSRVVVLISLVVGALVVVAVGGWLPENRPSPFWARAGDIVEILLIVALIALAPGVLGLYDYIRDLAG</sequence>
<dbReference type="InterPro" id="IPR024962">
    <property type="entry name" value="YukD-like"/>
</dbReference>
<organism evidence="9 10">
    <name type="scientific">Actinoallomurus liliacearum</name>
    <dbReference type="NCBI Taxonomy" id="1080073"/>
    <lineage>
        <taxon>Bacteria</taxon>
        <taxon>Bacillati</taxon>
        <taxon>Actinomycetota</taxon>
        <taxon>Actinomycetes</taxon>
        <taxon>Streptosporangiales</taxon>
        <taxon>Thermomonosporaceae</taxon>
        <taxon>Actinoallomurus</taxon>
    </lineage>
</organism>